<comment type="caution">
    <text evidence="1">The sequence shown here is derived from an EMBL/GenBank/DDBJ whole genome shotgun (WGS) entry which is preliminary data.</text>
</comment>
<proteinExistence type="predicted"/>
<keyword evidence="2" id="KW-1185">Reference proteome</keyword>
<reference evidence="1 2" key="1">
    <citation type="submission" date="2018-10" db="EMBL/GenBank/DDBJ databases">
        <title>Bacillus Keqinensis sp. nov., a moderately halophilic bacterium isolated from a saline-alkaline lake.</title>
        <authorList>
            <person name="Wang H."/>
        </authorList>
    </citation>
    <scope>NUCLEOTIDE SEQUENCE [LARGE SCALE GENOMIC DNA]</scope>
    <source>
        <strain evidence="1 2">KQ-3</strain>
    </source>
</reference>
<organism evidence="1 2">
    <name type="scientific">Alteribacter keqinensis</name>
    <dbReference type="NCBI Taxonomy" id="2483800"/>
    <lineage>
        <taxon>Bacteria</taxon>
        <taxon>Bacillati</taxon>
        <taxon>Bacillota</taxon>
        <taxon>Bacilli</taxon>
        <taxon>Bacillales</taxon>
        <taxon>Bacillaceae</taxon>
        <taxon>Alteribacter</taxon>
    </lineage>
</organism>
<dbReference type="AlphaFoldDB" id="A0A3M7TKP7"/>
<evidence type="ECO:0000313" key="2">
    <source>
        <dbReference type="Proteomes" id="UP000278746"/>
    </source>
</evidence>
<accession>A0A3M7TKP7</accession>
<gene>
    <name evidence="1" type="ORF">EBO34_20085</name>
</gene>
<evidence type="ECO:0000313" key="1">
    <source>
        <dbReference type="EMBL" id="RNA66052.1"/>
    </source>
</evidence>
<name>A0A3M7TKP7_9BACI</name>
<sequence length="60" mass="6552">MSSAESKDLPAASRFKTSFLSKLVAFVDKIDEAEVPETPAVVGARQDPAVRPLKKSKSRY</sequence>
<dbReference type="Proteomes" id="UP000278746">
    <property type="component" value="Unassembled WGS sequence"/>
</dbReference>
<protein>
    <submittedName>
        <fullName evidence="1">Uncharacterized protein</fullName>
    </submittedName>
</protein>
<dbReference type="EMBL" id="RHIB01000005">
    <property type="protein sequence ID" value="RNA66052.1"/>
    <property type="molecule type" value="Genomic_DNA"/>
</dbReference>